<dbReference type="OrthoDB" id="9776502at2"/>
<keyword evidence="1" id="KW-0812">Transmembrane</keyword>
<feature type="transmembrane region" description="Helical" evidence="1">
    <location>
        <begin position="314"/>
        <end position="344"/>
    </location>
</feature>
<feature type="transmembrane region" description="Helical" evidence="1">
    <location>
        <begin position="399"/>
        <end position="420"/>
    </location>
</feature>
<feature type="transmembrane region" description="Helical" evidence="1">
    <location>
        <begin position="276"/>
        <end position="302"/>
    </location>
</feature>
<feature type="transmembrane region" description="Helical" evidence="1">
    <location>
        <begin position="166"/>
        <end position="188"/>
    </location>
</feature>
<feature type="transmembrane region" description="Helical" evidence="1">
    <location>
        <begin position="137"/>
        <end position="160"/>
    </location>
</feature>
<feature type="transmembrane region" description="Helical" evidence="1">
    <location>
        <begin position="94"/>
        <end position="125"/>
    </location>
</feature>
<dbReference type="Proteomes" id="UP000295066">
    <property type="component" value="Unassembled WGS sequence"/>
</dbReference>
<feature type="transmembrane region" description="Helical" evidence="1">
    <location>
        <begin position="20"/>
        <end position="40"/>
    </location>
</feature>
<dbReference type="EMBL" id="SORI01000001">
    <property type="protein sequence ID" value="TDY64966.1"/>
    <property type="molecule type" value="Genomic_DNA"/>
</dbReference>
<evidence type="ECO:0000313" key="2">
    <source>
        <dbReference type="EMBL" id="TDY64966.1"/>
    </source>
</evidence>
<evidence type="ECO:0000313" key="3">
    <source>
        <dbReference type="Proteomes" id="UP000295066"/>
    </source>
</evidence>
<dbReference type="RefSeq" id="WP_133955265.1">
    <property type="nucleotide sequence ID" value="NZ_SORI01000001.1"/>
</dbReference>
<accession>A0A4R8MLK7</accession>
<keyword evidence="3" id="KW-1185">Reference proteome</keyword>
<evidence type="ECO:0000256" key="1">
    <source>
        <dbReference type="SAM" id="Phobius"/>
    </source>
</evidence>
<dbReference type="AlphaFoldDB" id="A0A4R8MLK7"/>
<proteinExistence type="predicted"/>
<feature type="transmembrane region" description="Helical" evidence="1">
    <location>
        <begin position="61"/>
        <end position="88"/>
    </location>
</feature>
<dbReference type="InterPro" id="IPR011470">
    <property type="entry name" value="DUF1576"/>
</dbReference>
<reference evidence="2 3" key="1">
    <citation type="submission" date="2019-03" db="EMBL/GenBank/DDBJ databases">
        <title>Genomic Encyclopedia of Type Strains, Phase IV (KMG-IV): sequencing the most valuable type-strain genomes for metagenomic binning, comparative biology and taxonomic classification.</title>
        <authorList>
            <person name="Goeker M."/>
        </authorList>
    </citation>
    <scope>NUCLEOTIDE SEQUENCE [LARGE SCALE GENOMIC DNA]</scope>
    <source>
        <strain evidence="2 3">DSM 25964</strain>
    </source>
</reference>
<dbReference type="Pfam" id="PF07613">
    <property type="entry name" value="DUF1576"/>
    <property type="match status" value="2"/>
</dbReference>
<feature type="transmembrane region" description="Helical" evidence="1">
    <location>
        <begin position="195"/>
        <end position="214"/>
    </location>
</feature>
<name>A0A4R8MLK7_9BACT</name>
<comment type="caution">
    <text evidence="2">The sequence shown here is derived from an EMBL/GenBank/DDBJ whole genome shotgun (WGS) entry which is preliminary data.</text>
</comment>
<keyword evidence="1" id="KW-1133">Transmembrane helix</keyword>
<protein>
    <submittedName>
        <fullName evidence="2">Uncharacterized protein DUF1576</fullName>
    </submittedName>
</protein>
<keyword evidence="1" id="KW-0472">Membrane</keyword>
<feature type="transmembrane region" description="Helical" evidence="1">
    <location>
        <begin position="234"/>
        <end position="255"/>
    </location>
</feature>
<organism evidence="2 3">
    <name type="scientific">Aminivibrio pyruvatiphilus</name>
    <dbReference type="NCBI Taxonomy" id="1005740"/>
    <lineage>
        <taxon>Bacteria</taxon>
        <taxon>Thermotogati</taxon>
        <taxon>Synergistota</taxon>
        <taxon>Synergistia</taxon>
        <taxon>Synergistales</taxon>
        <taxon>Aminobacteriaceae</taxon>
        <taxon>Aminivibrio</taxon>
    </lineage>
</organism>
<sequence>MKSSGKIGFEKALVGEGGKVAFLFSFGIALCLFGLSRDSFQDILSGLWRILIEPDYLISDYMDVGGMGAAFVNSGLLTVLFTSILVFLRVHIRGISIAAVFTVAGFSFFGKNLLNVWFIVGGVWLYARSQKEPFLKFIYIAFFGTALAPLVSQLMFGFHFPPYLRIFLGSAAGLSAGFLLPPLAAAFLSVHHGYNLYNVGFTAGMVGTLYVSVFRSHGFITASRIIWSTGHNGLLFPVCAAFFLFLAAAGLLLGGGKSPGALRSLWRHSGRLLADFVDMFDFPATLINMGLTGLAATAYLYFSGGDFNGPTLGGLLTIAGFSAMGKTPLNITPILLGVMLGSVTKDWSLTDPPIQLAALFGTTLAPIAGEFGWIAGVLAGYVHSSVVLNVGVLHAGFNLYNNGFAGGIVAAILVPLIEAFRGREKR</sequence>
<gene>
    <name evidence="2" type="ORF">C8D99_101112</name>
</gene>